<reference evidence="1 2" key="1">
    <citation type="submission" date="2018-08" db="EMBL/GenBank/DDBJ databases">
        <title>A genome reference for cultivated species of the human gut microbiota.</title>
        <authorList>
            <person name="Zou Y."/>
            <person name="Xue W."/>
            <person name="Luo G."/>
        </authorList>
    </citation>
    <scope>NUCLEOTIDE SEQUENCE [LARGE SCALE GENOMIC DNA]</scope>
    <source>
        <strain evidence="1 2">AF19-21</strain>
    </source>
</reference>
<organism evidence="1 2">
    <name type="scientific">Hungatella hathewayi</name>
    <dbReference type="NCBI Taxonomy" id="154046"/>
    <lineage>
        <taxon>Bacteria</taxon>
        <taxon>Bacillati</taxon>
        <taxon>Bacillota</taxon>
        <taxon>Clostridia</taxon>
        <taxon>Lachnospirales</taxon>
        <taxon>Lachnospiraceae</taxon>
        <taxon>Hungatella</taxon>
    </lineage>
</organism>
<name>A0A3E2WMH6_9FIRM</name>
<sequence>MKTTEKYIIFITDGKDIAINDISEIWMNIAAKLSQEFDLYPYAIIQKVPIVCNSLIGCHSNYTECVQITCVRNPIICNDSDVFMQCFHRCYLELKSHYPTKHLTIESSNVDISFFPSF</sequence>
<dbReference type="GeneID" id="93336415"/>
<dbReference type="Proteomes" id="UP000261111">
    <property type="component" value="Unassembled WGS sequence"/>
</dbReference>
<gene>
    <name evidence="1" type="ORF">DWX41_16590</name>
</gene>
<dbReference type="AlphaFoldDB" id="A0A3E2WMH6"/>
<dbReference type="RefSeq" id="WP_117441106.1">
    <property type="nucleotide sequence ID" value="NZ_QVIA01000020.1"/>
</dbReference>
<protein>
    <submittedName>
        <fullName evidence="1">Uncharacterized protein</fullName>
    </submittedName>
</protein>
<dbReference type="EMBL" id="QVIA01000020">
    <property type="protein sequence ID" value="RGC28344.1"/>
    <property type="molecule type" value="Genomic_DNA"/>
</dbReference>
<comment type="caution">
    <text evidence="1">The sequence shown here is derived from an EMBL/GenBank/DDBJ whole genome shotgun (WGS) entry which is preliminary data.</text>
</comment>
<evidence type="ECO:0000313" key="1">
    <source>
        <dbReference type="EMBL" id="RGC28344.1"/>
    </source>
</evidence>
<evidence type="ECO:0000313" key="2">
    <source>
        <dbReference type="Proteomes" id="UP000261111"/>
    </source>
</evidence>
<proteinExistence type="predicted"/>
<accession>A0A3E2WMH6</accession>